<name>A0AA40FNA6_9HYME</name>
<organism evidence="2 3">
    <name type="scientific">Melipona bicolor</name>
    <dbReference type="NCBI Taxonomy" id="60889"/>
    <lineage>
        <taxon>Eukaryota</taxon>
        <taxon>Metazoa</taxon>
        <taxon>Ecdysozoa</taxon>
        <taxon>Arthropoda</taxon>
        <taxon>Hexapoda</taxon>
        <taxon>Insecta</taxon>
        <taxon>Pterygota</taxon>
        <taxon>Neoptera</taxon>
        <taxon>Endopterygota</taxon>
        <taxon>Hymenoptera</taxon>
        <taxon>Apocrita</taxon>
        <taxon>Aculeata</taxon>
        <taxon>Apoidea</taxon>
        <taxon>Anthophila</taxon>
        <taxon>Apidae</taxon>
        <taxon>Melipona</taxon>
    </lineage>
</organism>
<dbReference type="Proteomes" id="UP001177670">
    <property type="component" value="Unassembled WGS sequence"/>
</dbReference>
<feature type="compositionally biased region" description="Basic and acidic residues" evidence="1">
    <location>
        <begin position="72"/>
        <end position="82"/>
    </location>
</feature>
<protein>
    <submittedName>
        <fullName evidence="2">Uncharacterized protein</fullName>
    </submittedName>
</protein>
<dbReference type="EMBL" id="JAHYIQ010000024">
    <property type="protein sequence ID" value="KAK1121911.1"/>
    <property type="molecule type" value="Genomic_DNA"/>
</dbReference>
<dbReference type="AlphaFoldDB" id="A0AA40FNA6"/>
<proteinExistence type="predicted"/>
<keyword evidence="3" id="KW-1185">Reference proteome</keyword>
<evidence type="ECO:0000256" key="1">
    <source>
        <dbReference type="SAM" id="MobiDB-lite"/>
    </source>
</evidence>
<sequence length="125" mass="13728">MQNRCYGPVDIALLVPSLPVTSAVSFTETDRLLMVGANFHVLARQARSRGISVGLDHLGWPRPCRTVKKKNKEPNRKQDKKTVQQRTGNEACAASSARQIIAGCRPCRLGFNNRVDKEPTKKGGG</sequence>
<accession>A0AA40FNA6</accession>
<evidence type="ECO:0000313" key="2">
    <source>
        <dbReference type="EMBL" id="KAK1121911.1"/>
    </source>
</evidence>
<feature type="region of interest" description="Disordered" evidence="1">
    <location>
        <begin position="63"/>
        <end position="90"/>
    </location>
</feature>
<reference evidence="2" key="1">
    <citation type="submission" date="2021-10" db="EMBL/GenBank/DDBJ databases">
        <title>Melipona bicolor Genome sequencing and assembly.</title>
        <authorList>
            <person name="Araujo N.S."/>
            <person name="Arias M.C."/>
        </authorList>
    </citation>
    <scope>NUCLEOTIDE SEQUENCE</scope>
    <source>
        <strain evidence="2">USP_2M_L1-L4_2017</strain>
        <tissue evidence="2">Whole body</tissue>
    </source>
</reference>
<evidence type="ECO:0000313" key="3">
    <source>
        <dbReference type="Proteomes" id="UP001177670"/>
    </source>
</evidence>
<comment type="caution">
    <text evidence="2">The sequence shown here is derived from an EMBL/GenBank/DDBJ whole genome shotgun (WGS) entry which is preliminary data.</text>
</comment>
<gene>
    <name evidence="2" type="ORF">K0M31_009761</name>
</gene>